<proteinExistence type="predicted"/>
<reference evidence="2 3" key="1">
    <citation type="submission" date="2024-03" db="EMBL/GenBank/DDBJ databases">
        <authorList>
            <person name="Gkanogiannis A."/>
            <person name="Becerra Lopez-Lavalle L."/>
        </authorList>
    </citation>
    <scope>NUCLEOTIDE SEQUENCE [LARGE SCALE GENOMIC DNA]</scope>
</reference>
<dbReference type="Proteomes" id="UP001642487">
    <property type="component" value="Chromosome 7"/>
</dbReference>
<evidence type="ECO:0000313" key="2">
    <source>
        <dbReference type="EMBL" id="CAK9325648.1"/>
    </source>
</evidence>
<protein>
    <submittedName>
        <fullName evidence="2">Uncharacterized protein</fullName>
    </submittedName>
</protein>
<feature type="region of interest" description="Disordered" evidence="1">
    <location>
        <begin position="1"/>
        <end position="22"/>
    </location>
</feature>
<evidence type="ECO:0000256" key="1">
    <source>
        <dbReference type="SAM" id="MobiDB-lite"/>
    </source>
</evidence>
<dbReference type="EMBL" id="OZ021741">
    <property type="protein sequence ID" value="CAK9325648.1"/>
    <property type="molecule type" value="Genomic_DNA"/>
</dbReference>
<evidence type="ECO:0000313" key="3">
    <source>
        <dbReference type="Proteomes" id="UP001642487"/>
    </source>
</evidence>
<keyword evidence="3" id="KW-1185">Reference proteome</keyword>
<accession>A0ABP0YYN0</accession>
<sequence length="154" mass="17224">MTNGGNQHQRRRATTNIRRDANGGKDWGEAFSGCLWLRTNSRIDSVGIAEKSIVDSNGRSFEGDMNELQNPRSIPIIEGAIERVPGGLKSESRCRLDSIFKDMIDTRFKGEPHVEIIPGKHNDVADIRFSSERGSESANYIFPVLSIEIRPCIH</sequence>
<gene>
    <name evidence="2" type="ORF">CITCOLO1_LOCUS17915</name>
</gene>
<organism evidence="2 3">
    <name type="scientific">Citrullus colocynthis</name>
    <name type="common">colocynth</name>
    <dbReference type="NCBI Taxonomy" id="252529"/>
    <lineage>
        <taxon>Eukaryota</taxon>
        <taxon>Viridiplantae</taxon>
        <taxon>Streptophyta</taxon>
        <taxon>Embryophyta</taxon>
        <taxon>Tracheophyta</taxon>
        <taxon>Spermatophyta</taxon>
        <taxon>Magnoliopsida</taxon>
        <taxon>eudicotyledons</taxon>
        <taxon>Gunneridae</taxon>
        <taxon>Pentapetalae</taxon>
        <taxon>rosids</taxon>
        <taxon>fabids</taxon>
        <taxon>Cucurbitales</taxon>
        <taxon>Cucurbitaceae</taxon>
        <taxon>Benincaseae</taxon>
        <taxon>Citrullus</taxon>
    </lineage>
</organism>
<name>A0ABP0YYN0_9ROSI</name>